<dbReference type="PANTHER" id="PTHR43169">
    <property type="entry name" value="EXSB FAMILY PROTEIN"/>
    <property type="match status" value="1"/>
</dbReference>
<protein>
    <submittedName>
        <fullName evidence="2">ATP-utilizing enzyme of the PP-loop superfamily</fullName>
    </submittedName>
</protein>
<dbReference type="PATRIC" id="fig|176280.10.peg.348"/>
<proteinExistence type="predicted"/>
<dbReference type="OrthoDB" id="9776919at2"/>
<dbReference type="eggNOG" id="COG1606">
    <property type="taxonomic scope" value="Bacteria"/>
</dbReference>
<dbReference type="InterPro" id="IPR022310">
    <property type="entry name" value="NAD/GMP_synthase"/>
</dbReference>
<accession>A0A0H2VGF9</accession>
<feature type="domain" description="NAD/GMP synthase" evidence="1">
    <location>
        <begin position="20"/>
        <end position="90"/>
    </location>
</feature>
<gene>
    <name evidence="2" type="ordered locus">SE_0373</name>
</gene>
<organism evidence="2 3">
    <name type="scientific">Staphylococcus epidermidis (strain ATCC 12228 / FDA PCI 1200)</name>
    <dbReference type="NCBI Taxonomy" id="176280"/>
    <lineage>
        <taxon>Bacteria</taxon>
        <taxon>Bacillati</taxon>
        <taxon>Bacillota</taxon>
        <taxon>Bacilli</taxon>
        <taxon>Bacillales</taxon>
        <taxon>Staphylococcaceae</taxon>
        <taxon>Staphylococcus</taxon>
    </lineage>
</organism>
<dbReference type="InterPro" id="IPR052188">
    <property type="entry name" value="Ni-pincer_cofactor_biosynth"/>
</dbReference>
<dbReference type="InterPro" id="IPR005232">
    <property type="entry name" value="LarE"/>
</dbReference>
<dbReference type="KEGG" id="sep:SE_0373"/>
<dbReference type="GO" id="GO:0006163">
    <property type="term" value="P:purine nucleotide metabolic process"/>
    <property type="evidence" value="ECO:0007669"/>
    <property type="project" value="UniProtKB-ARBA"/>
</dbReference>
<dbReference type="Proteomes" id="UP000001411">
    <property type="component" value="Chromosome"/>
</dbReference>
<dbReference type="PIRSF" id="PIRSF006661">
    <property type="entry name" value="PP-lp_UCP006661"/>
    <property type="match status" value="1"/>
</dbReference>
<evidence type="ECO:0000259" key="1">
    <source>
        <dbReference type="Pfam" id="PF02540"/>
    </source>
</evidence>
<evidence type="ECO:0000313" key="2">
    <source>
        <dbReference type="EMBL" id="AAO03970.1"/>
    </source>
</evidence>
<evidence type="ECO:0000313" key="3">
    <source>
        <dbReference type="Proteomes" id="UP000001411"/>
    </source>
</evidence>
<dbReference type="HOGENOM" id="CLU_061181_2_0_9"/>
<dbReference type="NCBIfam" id="TIGR00268">
    <property type="entry name" value="ATP-dependent sacrificial sulfur transferase LarE"/>
    <property type="match status" value="1"/>
</dbReference>
<dbReference type="Pfam" id="PF02540">
    <property type="entry name" value="NAD_synthase"/>
    <property type="match status" value="1"/>
</dbReference>
<dbReference type="PANTHER" id="PTHR43169:SF2">
    <property type="entry name" value="NAD_GMP SYNTHASE DOMAIN-CONTAINING PROTEIN"/>
    <property type="match status" value="1"/>
</dbReference>
<dbReference type="GO" id="GO:0016783">
    <property type="term" value="F:sulfurtransferase activity"/>
    <property type="evidence" value="ECO:0007669"/>
    <property type="project" value="InterPro"/>
</dbReference>
<dbReference type="InterPro" id="IPR014729">
    <property type="entry name" value="Rossmann-like_a/b/a_fold"/>
</dbReference>
<dbReference type="AlphaFoldDB" id="A0A0H2VGF9"/>
<sequence length="278" mass="31831">METMTELNTKEMKLDALLKDMQSVVIAFSGGVDSSLLLKKAIDILGVNYVKPVVVKSELFRNEEFELALKLGQSLGVEVLETEMSELQDANIVKNTPESWYYSKRLMYSQLENIKNKLGFNYVLDGMIMDDLDDFRPGLKARDDFGVRSVLQEAKLYKSEVRELSHQHDLPVWNKPALCSLASRIPYGEELSFTKVNKVNEAEKFILSLGINHVRVRYHHNIARIEVTEDQLNNLLKLKDSIILHLKELGFDYVTMDLEGYRTGSMNEIIDTKSTSFK</sequence>
<dbReference type="Gene3D" id="3.40.50.620">
    <property type="entry name" value="HUPs"/>
    <property type="match status" value="1"/>
</dbReference>
<dbReference type="CDD" id="cd01990">
    <property type="entry name" value="LarE-like"/>
    <property type="match status" value="1"/>
</dbReference>
<dbReference type="EMBL" id="AE015929">
    <property type="protein sequence ID" value="AAO03970.1"/>
    <property type="molecule type" value="Genomic_DNA"/>
</dbReference>
<name>A0A0H2VGF9_STAES</name>
<dbReference type="SUPFAM" id="SSF52402">
    <property type="entry name" value="Adenine nucleotide alpha hydrolases-like"/>
    <property type="match status" value="1"/>
</dbReference>
<reference evidence="2 3" key="1">
    <citation type="journal article" date="2003" name="Mol. Microbiol.">
        <title>Genome-based analysis of virulence genes in a non-biofilm-forming Staphylococcus epidermidis strain (ATCC 12228).</title>
        <authorList>
            <person name="Zhang Y.Q."/>
            <person name="Ren S.X."/>
            <person name="Li H.L."/>
            <person name="Wang Y.X."/>
            <person name="Fu G."/>
            <person name="Yang J."/>
            <person name="Qin Z.Q."/>
            <person name="Miao Y.G."/>
            <person name="Wang W.Y."/>
            <person name="Chen R.S."/>
            <person name="Shen Y."/>
            <person name="Chen Z."/>
            <person name="Yuan Z.H."/>
            <person name="Zhao G.P."/>
            <person name="Qu D."/>
            <person name="Danchin A."/>
            <person name="Wen Y.M."/>
        </authorList>
    </citation>
    <scope>NUCLEOTIDE SEQUENCE [LARGE SCALE GENOMIC DNA]</scope>
    <source>
        <strain evidence="3">ATCC 12228 / FDA PCI 1200</strain>
    </source>
</reference>